<dbReference type="InterPro" id="IPR033524">
    <property type="entry name" value="Glu/Leu/Phe/Val_DH_AS"/>
</dbReference>
<gene>
    <name evidence="8" type="ORF">SAMN02745220_01909</name>
</gene>
<dbReference type="Gene3D" id="3.40.50.10860">
    <property type="entry name" value="Leucine Dehydrogenase, chain A, domain 1"/>
    <property type="match status" value="1"/>
</dbReference>
<dbReference type="RefSeq" id="WP_073613211.1">
    <property type="nucleotide sequence ID" value="NZ_FRFE01000007.1"/>
</dbReference>
<evidence type="ECO:0000256" key="2">
    <source>
        <dbReference type="ARBA" id="ARBA00023002"/>
    </source>
</evidence>
<dbReference type="SMART" id="SM00839">
    <property type="entry name" value="ELFV_dehydrog"/>
    <property type="match status" value="1"/>
</dbReference>
<dbReference type="PIRSF" id="PIRSF000188">
    <property type="entry name" value="Phe_leu_dh"/>
    <property type="match status" value="1"/>
</dbReference>
<dbReference type="OrthoDB" id="9803297at2"/>
<dbReference type="InterPro" id="IPR006097">
    <property type="entry name" value="Glu/Leu/Phe/Val/Trp_DH_dimer"/>
</dbReference>
<comment type="similarity">
    <text evidence="1 6">Belongs to the Glu/Leu/Phe/Val dehydrogenases family.</text>
</comment>
<name>A0A1M7Y5A3_9BACT</name>
<evidence type="ECO:0000313" key="8">
    <source>
        <dbReference type="EMBL" id="SHO47537.1"/>
    </source>
</evidence>
<dbReference type="InterPro" id="IPR006096">
    <property type="entry name" value="Glu/Leu/Phe/Val/Trp_DH_C"/>
</dbReference>
<feature type="domain" description="Glutamate/phenylalanine/leucine/valine/L-tryptophan dehydrogenase C-terminal" evidence="7">
    <location>
        <begin position="140"/>
        <end position="346"/>
    </location>
</feature>
<feature type="binding site" evidence="5">
    <location>
        <begin position="176"/>
        <end position="181"/>
    </location>
    <ligand>
        <name>NAD(+)</name>
        <dbReference type="ChEBI" id="CHEBI:57540"/>
    </ligand>
</feature>
<dbReference type="PANTHER" id="PTHR42722">
    <property type="entry name" value="LEUCINE DEHYDROGENASE"/>
    <property type="match status" value="1"/>
</dbReference>
<feature type="active site" description="Proton donor/acceptor" evidence="4">
    <location>
        <position position="80"/>
    </location>
</feature>
<accession>A0A1M7Y5A3</accession>
<dbReference type="Gene3D" id="3.40.50.720">
    <property type="entry name" value="NAD(P)-binding Rossmann-like Domain"/>
    <property type="match status" value="1"/>
</dbReference>
<dbReference type="InterPro" id="IPR016211">
    <property type="entry name" value="Glu/Phe/Leu/Val/Trp_DH_bac/arc"/>
</dbReference>
<keyword evidence="9" id="KW-1185">Reference proteome</keyword>
<dbReference type="InterPro" id="IPR006095">
    <property type="entry name" value="Glu/Leu/Phe/Val/Trp_DH"/>
</dbReference>
<dbReference type="STRING" id="1121416.SAMN02745220_01909"/>
<dbReference type="PROSITE" id="PS00074">
    <property type="entry name" value="GLFV_DEHYDROGENASE"/>
    <property type="match status" value="1"/>
</dbReference>
<dbReference type="GO" id="GO:0000166">
    <property type="term" value="F:nucleotide binding"/>
    <property type="evidence" value="ECO:0007669"/>
    <property type="project" value="UniProtKB-KW"/>
</dbReference>
<evidence type="ECO:0000256" key="6">
    <source>
        <dbReference type="RuleBase" id="RU004417"/>
    </source>
</evidence>
<keyword evidence="3 5" id="KW-0520">NAD</keyword>
<reference evidence="8 9" key="1">
    <citation type="submission" date="2016-12" db="EMBL/GenBank/DDBJ databases">
        <authorList>
            <person name="Song W.-J."/>
            <person name="Kurnit D.M."/>
        </authorList>
    </citation>
    <scope>NUCLEOTIDE SEQUENCE [LARGE SCALE GENOMIC DNA]</scope>
    <source>
        <strain evidence="8 9">DSM 18488</strain>
    </source>
</reference>
<dbReference type="PRINTS" id="PR00082">
    <property type="entry name" value="GLFDHDRGNASE"/>
</dbReference>
<evidence type="ECO:0000256" key="4">
    <source>
        <dbReference type="PIRSR" id="PIRSR000188-1"/>
    </source>
</evidence>
<dbReference type="AlphaFoldDB" id="A0A1M7Y5A3"/>
<dbReference type="SUPFAM" id="SSF51735">
    <property type="entry name" value="NAD(P)-binding Rossmann-fold domains"/>
    <property type="match status" value="1"/>
</dbReference>
<dbReference type="CDD" id="cd01075">
    <property type="entry name" value="NAD_bind_Leu_Phe_Val_DH"/>
    <property type="match status" value="1"/>
</dbReference>
<dbReference type="EMBL" id="FRFE01000007">
    <property type="protein sequence ID" value="SHO47537.1"/>
    <property type="molecule type" value="Genomic_DNA"/>
</dbReference>
<dbReference type="PANTHER" id="PTHR42722:SF1">
    <property type="entry name" value="VALINE DEHYDROGENASE"/>
    <property type="match status" value="1"/>
</dbReference>
<dbReference type="Pfam" id="PF00208">
    <property type="entry name" value="ELFV_dehydrog"/>
    <property type="match status" value="1"/>
</dbReference>
<organism evidence="8 9">
    <name type="scientific">Desulfopila aestuarii DSM 18488</name>
    <dbReference type="NCBI Taxonomy" id="1121416"/>
    <lineage>
        <taxon>Bacteria</taxon>
        <taxon>Pseudomonadati</taxon>
        <taxon>Thermodesulfobacteriota</taxon>
        <taxon>Desulfobulbia</taxon>
        <taxon>Desulfobulbales</taxon>
        <taxon>Desulfocapsaceae</taxon>
        <taxon>Desulfopila</taxon>
    </lineage>
</organism>
<dbReference type="Proteomes" id="UP000184603">
    <property type="component" value="Unassembled WGS sequence"/>
</dbReference>
<dbReference type="InterPro" id="IPR036291">
    <property type="entry name" value="NAD(P)-bd_dom_sf"/>
</dbReference>
<evidence type="ECO:0000259" key="7">
    <source>
        <dbReference type="SMART" id="SM00839"/>
    </source>
</evidence>
<sequence>MNRYTVLDIPGYEEVVRCDNTEVGFTSWIAVHNSNRGPALGGCRVWSYAREEDALVDVLRLSKGMTYKNSLARLPLGGGKSVVFADLSKVERVALFEAVGRFVDTLGGRYITAEDVNSTVEDMVAVKRFTRHVATVGASGNPSPFTAYGVYCAIRACVKFRYNRESTKGMVVAIQGVGETGGRLAELLVKDGCSIIASDINRENIAKLRERISFEEVSPDAIYEVPCDIFSPCALGGTLNSMTIPKLQCAIVAGSANNQLLEEIDGNRLFDRDILYAPDYAVNAGGVINISCEIDQDYDPERAKTETAKIGETVLDILRQSKSMKLPTHLIANRMAEELFGMQRAA</sequence>
<keyword evidence="5" id="KW-0547">Nucleotide-binding</keyword>
<proteinExistence type="inferred from homology"/>
<evidence type="ECO:0000256" key="5">
    <source>
        <dbReference type="PIRSR" id="PIRSR000188-2"/>
    </source>
</evidence>
<dbReference type="GO" id="GO:0016639">
    <property type="term" value="F:oxidoreductase activity, acting on the CH-NH2 group of donors, NAD or NADP as acceptor"/>
    <property type="evidence" value="ECO:0007669"/>
    <property type="project" value="InterPro"/>
</dbReference>
<keyword evidence="2 6" id="KW-0560">Oxidoreductase</keyword>
<evidence type="ECO:0000256" key="3">
    <source>
        <dbReference type="ARBA" id="ARBA00023027"/>
    </source>
</evidence>
<evidence type="ECO:0000256" key="1">
    <source>
        <dbReference type="ARBA" id="ARBA00006382"/>
    </source>
</evidence>
<dbReference type="Pfam" id="PF02812">
    <property type="entry name" value="ELFV_dehydrog_N"/>
    <property type="match status" value="1"/>
</dbReference>
<dbReference type="SUPFAM" id="SSF53223">
    <property type="entry name" value="Aminoacid dehydrogenase-like, N-terminal domain"/>
    <property type="match status" value="1"/>
</dbReference>
<dbReference type="GO" id="GO:0006520">
    <property type="term" value="P:amino acid metabolic process"/>
    <property type="evidence" value="ECO:0007669"/>
    <property type="project" value="InterPro"/>
</dbReference>
<evidence type="ECO:0000313" key="9">
    <source>
        <dbReference type="Proteomes" id="UP000184603"/>
    </source>
</evidence>
<protein>
    <submittedName>
        <fullName evidence="8">Leucine dehydrogenase</fullName>
    </submittedName>
</protein>
<dbReference type="InterPro" id="IPR046346">
    <property type="entry name" value="Aminoacid_DH-like_N_sf"/>
</dbReference>